<comment type="caution">
    <text evidence="2">The sequence shown here is derived from an EMBL/GenBank/DDBJ whole genome shotgun (WGS) entry which is preliminary data.</text>
</comment>
<reference evidence="2" key="1">
    <citation type="submission" date="2021-02" db="EMBL/GenBank/DDBJ databases">
        <authorList>
            <person name="Dougan E. K."/>
            <person name="Rhodes N."/>
            <person name="Thang M."/>
            <person name="Chan C."/>
        </authorList>
    </citation>
    <scope>NUCLEOTIDE SEQUENCE</scope>
</reference>
<feature type="region of interest" description="Disordered" evidence="1">
    <location>
        <begin position="68"/>
        <end position="146"/>
    </location>
</feature>
<proteinExistence type="predicted"/>
<accession>A0A812L8T0</accession>
<protein>
    <submittedName>
        <fullName evidence="2">Uncharacterized protein</fullName>
    </submittedName>
</protein>
<dbReference type="EMBL" id="CAJNIZ010005559">
    <property type="protein sequence ID" value="CAE7242615.1"/>
    <property type="molecule type" value="Genomic_DNA"/>
</dbReference>
<feature type="non-terminal residue" evidence="2">
    <location>
        <position position="146"/>
    </location>
</feature>
<evidence type="ECO:0000313" key="3">
    <source>
        <dbReference type="Proteomes" id="UP000649617"/>
    </source>
</evidence>
<evidence type="ECO:0000256" key="1">
    <source>
        <dbReference type="SAM" id="MobiDB-lite"/>
    </source>
</evidence>
<feature type="compositionally biased region" description="Polar residues" evidence="1">
    <location>
        <begin position="80"/>
        <end position="94"/>
    </location>
</feature>
<organism evidence="2 3">
    <name type="scientific">Symbiodinium pilosum</name>
    <name type="common">Dinoflagellate</name>
    <dbReference type="NCBI Taxonomy" id="2952"/>
    <lineage>
        <taxon>Eukaryota</taxon>
        <taxon>Sar</taxon>
        <taxon>Alveolata</taxon>
        <taxon>Dinophyceae</taxon>
        <taxon>Suessiales</taxon>
        <taxon>Symbiodiniaceae</taxon>
        <taxon>Symbiodinium</taxon>
    </lineage>
</organism>
<dbReference type="AlphaFoldDB" id="A0A812L8T0"/>
<dbReference type="Proteomes" id="UP000649617">
    <property type="component" value="Unassembled WGS sequence"/>
</dbReference>
<gene>
    <name evidence="2" type="ORF">SPIL2461_LOCUS4289</name>
</gene>
<dbReference type="OrthoDB" id="424530at2759"/>
<name>A0A812L8T0_SYMPI</name>
<feature type="non-terminal residue" evidence="2">
    <location>
        <position position="1"/>
    </location>
</feature>
<keyword evidence="3" id="KW-1185">Reference proteome</keyword>
<sequence>ALSSKMGAVSGLLRLPEDELGKVKEANDTITKLLPALMLAIQANTLRGSKRAADIPIEDEPAALRLRTAVENGHGPTDMVSRSESGSTQQPSTSEADKRPLLNLQLVSDAPFAERREQGMLTTLDLKPPSANQSTTSLESADGSSA</sequence>
<feature type="compositionally biased region" description="Polar residues" evidence="1">
    <location>
        <begin position="130"/>
        <end position="146"/>
    </location>
</feature>
<evidence type="ECO:0000313" key="2">
    <source>
        <dbReference type="EMBL" id="CAE7242615.1"/>
    </source>
</evidence>